<evidence type="ECO:0000313" key="1">
    <source>
        <dbReference type="EMBL" id="KAK6751927.1"/>
    </source>
</evidence>
<gene>
    <name evidence="1" type="primary">Necator_chrIV.g16678</name>
    <name evidence="1" type="ORF">RB195_003381</name>
</gene>
<keyword evidence="2" id="KW-1185">Reference proteome</keyword>
<proteinExistence type="predicted"/>
<reference evidence="1 2" key="1">
    <citation type="submission" date="2023-08" db="EMBL/GenBank/DDBJ databases">
        <title>A Necator americanus chromosomal reference genome.</title>
        <authorList>
            <person name="Ilik V."/>
            <person name="Petrzelkova K.J."/>
            <person name="Pardy F."/>
            <person name="Fuh T."/>
            <person name="Niatou-Singa F.S."/>
            <person name="Gouil Q."/>
            <person name="Baker L."/>
            <person name="Ritchie M.E."/>
            <person name="Jex A.R."/>
            <person name="Gazzola D."/>
            <person name="Li H."/>
            <person name="Toshio Fujiwara R."/>
            <person name="Zhan B."/>
            <person name="Aroian R.V."/>
            <person name="Pafco B."/>
            <person name="Schwarz E.M."/>
        </authorList>
    </citation>
    <scope>NUCLEOTIDE SEQUENCE [LARGE SCALE GENOMIC DNA]</scope>
    <source>
        <strain evidence="1 2">Aroian</strain>
        <tissue evidence="1">Whole animal</tissue>
    </source>
</reference>
<accession>A0ABR1DNB1</accession>
<evidence type="ECO:0000313" key="2">
    <source>
        <dbReference type="Proteomes" id="UP001303046"/>
    </source>
</evidence>
<organism evidence="1 2">
    <name type="scientific">Necator americanus</name>
    <name type="common">Human hookworm</name>
    <dbReference type="NCBI Taxonomy" id="51031"/>
    <lineage>
        <taxon>Eukaryota</taxon>
        <taxon>Metazoa</taxon>
        <taxon>Ecdysozoa</taxon>
        <taxon>Nematoda</taxon>
        <taxon>Chromadorea</taxon>
        <taxon>Rhabditida</taxon>
        <taxon>Rhabditina</taxon>
        <taxon>Rhabditomorpha</taxon>
        <taxon>Strongyloidea</taxon>
        <taxon>Ancylostomatidae</taxon>
        <taxon>Bunostominae</taxon>
        <taxon>Necator</taxon>
    </lineage>
</organism>
<name>A0ABR1DNB1_NECAM</name>
<sequence length="94" mass="11316">MSTYNSVCVARTSCDFRQEKHLRRKLRRQLKRGREKEWPLRAREFEEWEGKNLGENIYSAKAVKRQDEQIFACLEQRQQSRCRGRISAHLKGTF</sequence>
<protein>
    <submittedName>
        <fullName evidence="1">Uncharacterized protein</fullName>
    </submittedName>
</protein>
<dbReference type="EMBL" id="JAVFWL010000004">
    <property type="protein sequence ID" value="KAK6751927.1"/>
    <property type="molecule type" value="Genomic_DNA"/>
</dbReference>
<dbReference type="Proteomes" id="UP001303046">
    <property type="component" value="Unassembled WGS sequence"/>
</dbReference>
<comment type="caution">
    <text evidence="1">The sequence shown here is derived from an EMBL/GenBank/DDBJ whole genome shotgun (WGS) entry which is preliminary data.</text>
</comment>